<protein>
    <submittedName>
        <fullName evidence="5">YafY family protein</fullName>
    </submittedName>
</protein>
<dbReference type="InterPro" id="IPR013196">
    <property type="entry name" value="HTH_11"/>
</dbReference>
<reference evidence="5 6" key="1">
    <citation type="journal article" date="2024" name="Arch. Microbiol.">
        <title>Corallococcus caeni sp. nov., a novel myxobacterium isolated from activated sludge.</title>
        <authorList>
            <person name="Tomita S."/>
            <person name="Nakai R."/>
            <person name="Kuroda K."/>
            <person name="Kurashita H."/>
            <person name="Hatamoto M."/>
            <person name="Yamaguchi T."/>
            <person name="Narihiro T."/>
        </authorList>
    </citation>
    <scope>NUCLEOTIDE SEQUENCE [LARGE SCALE GENOMIC DNA]</scope>
    <source>
        <strain evidence="5 6">NO1</strain>
    </source>
</reference>
<dbReference type="EMBL" id="BTTX01000001">
    <property type="protein sequence ID" value="GMU04143.1"/>
    <property type="molecule type" value="Genomic_DNA"/>
</dbReference>
<evidence type="ECO:0000256" key="2">
    <source>
        <dbReference type="ARBA" id="ARBA00023125"/>
    </source>
</evidence>
<dbReference type="InterPro" id="IPR036388">
    <property type="entry name" value="WH-like_DNA-bd_sf"/>
</dbReference>
<gene>
    <name evidence="5" type="ORF">ASNO1_03950</name>
</gene>
<dbReference type="InterPro" id="IPR051534">
    <property type="entry name" value="CBASS_pafABC_assoc_protein"/>
</dbReference>
<comment type="caution">
    <text evidence="5">The sequence shown here is derived from an EMBL/GenBank/DDBJ whole genome shotgun (WGS) entry which is preliminary data.</text>
</comment>
<dbReference type="Pfam" id="PF08279">
    <property type="entry name" value="HTH_11"/>
    <property type="match status" value="1"/>
</dbReference>
<dbReference type="InterPro" id="IPR018356">
    <property type="entry name" value="Tscrpt_reg_HTH_DeoR_CS"/>
</dbReference>
<keyword evidence="1" id="KW-0805">Transcription regulation</keyword>
<evidence type="ECO:0000256" key="3">
    <source>
        <dbReference type="ARBA" id="ARBA00023163"/>
    </source>
</evidence>
<name>A0ABQ6QJJ2_9BACT</name>
<dbReference type="InterPro" id="IPR036390">
    <property type="entry name" value="WH_DNA-bd_sf"/>
</dbReference>
<sequence>MTPLKKASHENVSERLDRLLGLLASQRSWNGPGLAAELGVSLRTLRRDMAQLVARGVPIEAERGRGGGVRVPARVGLGGLQLNHREAIDLLLALAIGERMRSPLLLSSLKGLRQKIATAFPPEERSRINRLRRRILHGPLASQRVSDTWENPRPAVLNLVQDGFFEQRAIEVVYRSAREKSTRVVEPHYLMLSWPAWYLLVWDHLREAVRILRLDRIESARLTDRTFQLREADAMLLVARDLFTSV</sequence>
<dbReference type="InterPro" id="IPR026881">
    <property type="entry name" value="WYL_dom"/>
</dbReference>
<feature type="domain" description="HTH deoR-type" evidence="4">
    <location>
        <begin position="12"/>
        <end position="70"/>
    </location>
</feature>
<dbReference type="Proteomes" id="UP001342631">
    <property type="component" value="Unassembled WGS sequence"/>
</dbReference>
<accession>A0ABQ6QJJ2</accession>
<evidence type="ECO:0000313" key="6">
    <source>
        <dbReference type="Proteomes" id="UP001342631"/>
    </source>
</evidence>
<proteinExistence type="predicted"/>
<keyword evidence="2" id="KW-0238">DNA-binding</keyword>
<dbReference type="SUPFAM" id="SSF46785">
    <property type="entry name" value="Winged helix' DNA-binding domain"/>
    <property type="match status" value="1"/>
</dbReference>
<dbReference type="PROSITE" id="PS51000">
    <property type="entry name" value="HTH_DEOR_2"/>
    <property type="match status" value="1"/>
</dbReference>
<dbReference type="Gene3D" id="1.10.10.10">
    <property type="entry name" value="Winged helix-like DNA-binding domain superfamily/Winged helix DNA-binding domain"/>
    <property type="match status" value="1"/>
</dbReference>
<dbReference type="PROSITE" id="PS52050">
    <property type="entry name" value="WYL"/>
    <property type="match status" value="1"/>
</dbReference>
<dbReference type="PROSITE" id="PS00894">
    <property type="entry name" value="HTH_DEOR_1"/>
    <property type="match status" value="1"/>
</dbReference>
<dbReference type="PANTHER" id="PTHR34580:SF1">
    <property type="entry name" value="PROTEIN PAFC"/>
    <property type="match status" value="1"/>
</dbReference>
<dbReference type="InterPro" id="IPR001034">
    <property type="entry name" value="DeoR_HTH"/>
</dbReference>
<organism evidence="5 6">
    <name type="scientific">Corallococcus caeni</name>
    <dbReference type="NCBI Taxonomy" id="3082388"/>
    <lineage>
        <taxon>Bacteria</taxon>
        <taxon>Pseudomonadati</taxon>
        <taxon>Myxococcota</taxon>
        <taxon>Myxococcia</taxon>
        <taxon>Myxococcales</taxon>
        <taxon>Cystobacterineae</taxon>
        <taxon>Myxococcaceae</taxon>
        <taxon>Corallococcus</taxon>
    </lineage>
</organism>
<dbReference type="PANTHER" id="PTHR34580">
    <property type="match status" value="1"/>
</dbReference>
<keyword evidence="6" id="KW-1185">Reference proteome</keyword>
<evidence type="ECO:0000259" key="4">
    <source>
        <dbReference type="PROSITE" id="PS51000"/>
    </source>
</evidence>
<dbReference type="Pfam" id="PF13280">
    <property type="entry name" value="WYL"/>
    <property type="match status" value="1"/>
</dbReference>
<evidence type="ECO:0000313" key="5">
    <source>
        <dbReference type="EMBL" id="GMU04143.1"/>
    </source>
</evidence>
<evidence type="ECO:0000256" key="1">
    <source>
        <dbReference type="ARBA" id="ARBA00023015"/>
    </source>
</evidence>
<keyword evidence="3" id="KW-0804">Transcription</keyword>